<evidence type="ECO:0000313" key="2">
    <source>
        <dbReference type="Proteomes" id="UP000523447"/>
    </source>
</evidence>
<name>A0A7X6LYS5_9NOCA</name>
<dbReference type="AlphaFoldDB" id="A0A7X6LYS5"/>
<comment type="caution">
    <text evidence="1">The sequence shown here is derived from an EMBL/GenBank/DDBJ whole genome shotgun (WGS) entry which is preliminary data.</text>
</comment>
<sequence length="121" mass="13341">MDKPEPSAEDLIDSVIQAGTEAGYRIDRGDDRRLRITAVGGKPVAPSLVFVMTEQELHDYYRRVSVNVGRPLGAESPWQAWMMLMSTHLDEAVYEAGKVDGANVIVIGDYGFRAAVRSSRS</sequence>
<gene>
    <name evidence="1" type="ORF">HGA07_15680</name>
</gene>
<accession>A0A7X6LYS5</accession>
<dbReference type="RefSeq" id="WP_157171571.1">
    <property type="nucleotide sequence ID" value="NZ_CAWPHS010000006.1"/>
</dbReference>
<keyword evidence="2" id="KW-1185">Reference proteome</keyword>
<protein>
    <submittedName>
        <fullName evidence="1">Uncharacterized protein</fullName>
    </submittedName>
</protein>
<dbReference type="Proteomes" id="UP000523447">
    <property type="component" value="Unassembled WGS sequence"/>
</dbReference>
<evidence type="ECO:0000313" key="1">
    <source>
        <dbReference type="EMBL" id="NKY87073.1"/>
    </source>
</evidence>
<reference evidence="1 2" key="1">
    <citation type="submission" date="2020-04" db="EMBL/GenBank/DDBJ databases">
        <title>MicrobeNet Type strains.</title>
        <authorList>
            <person name="Nicholson A.C."/>
        </authorList>
    </citation>
    <scope>NUCLEOTIDE SEQUENCE [LARGE SCALE GENOMIC DNA]</scope>
    <source>
        <strain evidence="1 2">DSM 44445</strain>
    </source>
</reference>
<proteinExistence type="predicted"/>
<organism evidence="1 2">
    <name type="scientific">Nocardia veterana</name>
    <dbReference type="NCBI Taxonomy" id="132249"/>
    <lineage>
        <taxon>Bacteria</taxon>
        <taxon>Bacillati</taxon>
        <taxon>Actinomycetota</taxon>
        <taxon>Actinomycetes</taxon>
        <taxon>Mycobacteriales</taxon>
        <taxon>Nocardiaceae</taxon>
        <taxon>Nocardia</taxon>
    </lineage>
</organism>
<dbReference type="EMBL" id="JAAXPE010000014">
    <property type="protein sequence ID" value="NKY87073.1"/>
    <property type="molecule type" value="Genomic_DNA"/>
</dbReference>